<protein>
    <recommendedName>
        <fullName evidence="3">DNA-directed DNA polymerase</fullName>
    </recommendedName>
</protein>
<accession>A0A8K0K0N1</accession>
<dbReference type="OrthoDB" id="8019389at2759"/>
<name>A0A8K0K0N1_LADFU</name>
<reference evidence="1" key="1">
    <citation type="submission" date="2013-04" db="EMBL/GenBank/DDBJ databases">
        <authorList>
            <person name="Qu J."/>
            <person name="Murali S.C."/>
            <person name="Bandaranaike D."/>
            <person name="Bellair M."/>
            <person name="Blankenburg K."/>
            <person name="Chao H."/>
            <person name="Dinh H."/>
            <person name="Doddapaneni H."/>
            <person name="Downs B."/>
            <person name="Dugan-Rocha S."/>
            <person name="Elkadiri S."/>
            <person name="Gnanaolivu R.D."/>
            <person name="Hernandez B."/>
            <person name="Javaid M."/>
            <person name="Jayaseelan J.C."/>
            <person name="Lee S."/>
            <person name="Li M."/>
            <person name="Ming W."/>
            <person name="Munidasa M."/>
            <person name="Muniz J."/>
            <person name="Nguyen L."/>
            <person name="Ongeri F."/>
            <person name="Osuji N."/>
            <person name="Pu L.-L."/>
            <person name="Puazo M."/>
            <person name="Qu C."/>
            <person name="Quiroz J."/>
            <person name="Raj R."/>
            <person name="Weissenberger G."/>
            <person name="Xin Y."/>
            <person name="Zou X."/>
            <person name="Han Y."/>
            <person name="Richards S."/>
            <person name="Worley K."/>
            <person name="Muzny D."/>
            <person name="Gibbs R."/>
        </authorList>
    </citation>
    <scope>NUCLEOTIDE SEQUENCE</scope>
    <source>
        <strain evidence="1">Sampled in the wild</strain>
    </source>
</reference>
<comment type="caution">
    <text evidence="1">The sequence shown here is derived from an EMBL/GenBank/DDBJ whole genome shotgun (WGS) entry which is preliminary data.</text>
</comment>
<evidence type="ECO:0000313" key="1">
    <source>
        <dbReference type="EMBL" id="KAG8225716.1"/>
    </source>
</evidence>
<organism evidence="1 2">
    <name type="scientific">Ladona fulva</name>
    <name type="common">Scarce chaser dragonfly</name>
    <name type="synonym">Libellula fulva</name>
    <dbReference type="NCBI Taxonomy" id="123851"/>
    <lineage>
        <taxon>Eukaryota</taxon>
        <taxon>Metazoa</taxon>
        <taxon>Ecdysozoa</taxon>
        <taxon>Arthropoda</taxon>
        <taxon>Hexapoda</taxon>
        <taxon>Insecta</taxon>
        <taxon>Pterygota</taxon>
        <taxon>Palaeoptera</taxon>
        <taxon>Odonata</taxon>
        <taxon>Epiprocta</taxon>
        <taxon>Anisoptera</taxon>
        <taxon>Libelluloidea</taxon>
        <taxon>Libellulidae</taxon>
        <taxon>Ladona</taxon>
    </lineage>
</organism>
<keyword evidence="2" id="KW-1185">Reference proteome</keyword>
<proteinExistence type="predicted"/>
<dbReference type="EMBL" id="KZ308249">
    <property type="protein sequence ID" value="KAG8225716.1"/>
    <property type="molecule type" value="Genomic_DNA"/>
</dbReference>
<evidence type="ECO:0008006" key="3">
    <source>
        <dbReference type="Google" id="ProtNLM"/>
    </source>
</evidence>
<dbReference type="PANTHER" id="PTHR33568:SF3">
    <property type="entry name" value="DNA-DIRECTED DNA POLYMERASE"/>
    <property type="match status" value="1"/>
</dbReference>
<sequence>MPLSKLQSALGLEDSCSKGYFPNFFNTLENARYVGEIPPIHIYGVDSMSTREKDIFLKWYEDLSSSGYIFNMADEIRKYCIQDVRILWSACLRFREIFRASTQVDPFREAITIASAYMRVFRKTSLKPETVGVVPPRRSPIAESPLWLVWEERQRGTAIAHAGNGREARVMGRKVDGLVRNTVLEFHGCFFHGPNDTMGGRYEATMRKTVFLRQSGYEVIEKWECEFERQILEDAASSAFVAGNPLSQIDVFLNQKLVTPPSHAYPSRLLNYGPAAKTTHLTSALWYGDTPGFMDDCVNNTGAGLRCSFTAGGKEGEVMGHLHCDLFN</sequence>
<dbReference type="AlphaFoldDB" id="A0A8K0K0N1"/>
<dbReference type="Proteomes" id="UP000792457">
    <property type="component" value="Unassembled WGS sequence"/>
</dbReference>
<reference evidence="1" key="2">
    <citation type="submission" date="2017-10" db="EMBL/GenBank/DDBJ databases">
        <title>Ladona fulva Genome sequencing and assembly.</title>
        <authorList>
            <person name="Murali S."/>
            <person name="Richards S."/>
            <person name="Bandaranaike D."/>
            <person name="Bellair M."/>
            <person name="Blankenburg K."/>
            <person name="Chao H."/>
            <person name="Dinh H."/>
            <person name="Doddapaneni H."/>
            <person name="Dugan-Rocha S."/>
            <person name="Elkadiri S."/>
            <person name="Gnanaolivu R."/>
            <person name="Hernandez B."/>
            <person name="Skinner E."/>
            <person name="Javaid M."/>
            <person name="Lee S."/>
            <person name="Li M."/>
            <person name="Ming W."/>
            <person name="Munidasa M."/>
            <person name="Muniz J."/>
            <person name="Nguyen L."/>
            <person name="Hughes D."/>
            <person name="Osuji N."/>
            <person name="Pu L.-L."/>
            <person name="Puazo M."/>
            <person name="Qu C."/>
            <person name="Quiroz J."/>
            <person name="Raj R."/>
            <person name="Weissenberger G."/>
            <person name="Xin Y."/>
            <person name="Zou X."/>
            <person name="Han Y."/>
            <person name="Worley K."/>
            <person name="Muzny D."/>
            <person name="Gibbs R."/>
        </authorList>
    </citation>
    <scope>NUCLEOTIDE SEQUENCE</scope>
    <source>
        <strain evidence="1">Sampled in the wild</strain>
    </source>
</reference>
<dbReference type="PANTHER" id="PTHR33568">
    <property type="entry name" value="DNA POLYMERASE"/>
    <property type="match status" value="1"/>
</dbReference>
<evidence type="ECO:0000313" key="2">
    <source>
        <dbReference type="Proteomes" id="UP000792457"/>
    </source>
</evidence>
<gene>
    <name evidence="1" type="ORF">J437_LFUL008101</name>
</gene>